<organism evidence="1 2">
    <name type="scientific">Cryobacterium roopkundense</name>
    <dbReference type="NCBI Taxonomy" id="1001240"/>
    <lineage>
        <taxon>Bacteria</taxon>
        <taxon>Bacillati</taxon>
        <taxon>Actinomycetota</taxon>
        <taxon>Actinomycetes</taxon>
        <taxon>Micrococcales</taxon>
        <taxon>Microbacteriaceae</taxon>
        <taxon>Cryobacterium</taxon>
    </lineage>
</organism>
<proteinExistence type="predicted"/>
<sequence>MTSPPLKSASDLHSSNVDGIPVLWSTPESEVAIGRLALWLPFLGGTKETVAPFLRRLSDAGYLAVSLDPWQHGERSTEAPLPCR</sequence>
<dbReference type="EMBL" id="JACHBQ010000001">
    <property type="protein sequence ID" value="MBB5641040.1"/>
    <property type="molecule type" value="Genomic_DNA"/>
</dbReference>
<name>A0A7W8ZW16_9MICO</name>
<evidence type="ECO:0000313" key="1">
    <source>
        <dbReference type="EMBL" id="MBB5641040.1"/>
    </source>
</evidence>
<dbReference type="SUPFAM" id="SSF53474">
    <property type="entry name" value="alpha/beta-Hydrolases"/>
    <property type="match status" value="1"/>
</dbReference>
<protein>
    <recommendedName>
        <fullName evidence="3">Dienelactone hydrolase domain-containing protein</fullName>
    </recommendedName>
</protein>
<dbReference type="AlphaFoldDB" id="A0A7W8ZW16"/>
<dbReference type="Proteomes" id="UP000561726">
    <property type="component" value="Unassembled WGS sequence"/>
</dbReference>
<dbReference type="RefSeq" id="WP_152602207.1">
    <property type="nucleotide sequence ID" value="NZ_JACHBQ010000001.1"/>
</dbReference>
<reference evidence="1 2" key="1">
    <citation type="submission" date="2020-08" db="EMBL/GenBank/DDBJ databases">
        <title>Sequencing the genomes of 1000 actinobacteria strains.</title>
        <authorList>
            <person name="Klenk H.-P."/>
        </authorList>
    </citation>
    <scope>NUCLEOTIDE SEQUENCE [LARGE SCALE GENOMIC DNA]</scope>
    <source>
        <strain evidence="1 2">DSM 21065</strain>
    </source>
</reference>
<dbReference type="InterPro" id="IPR029058">
    <property type="entry name" value="AB_hydrolase_fold"/>
</dbReference>
<evidence type="ECO:0008006" key="3">
    <source>
        <dbReference type="Google" id="ProtNLM"/>
    </source>
</evidence>
<dbReference type="Gene3D" id="3.40.50.1820">
    <property type="entry name" value="alpha/beta hydrolase"/>
    <property type="match status" value="1"/>
</dbReference>
<comment type="caution">
    <text evidence="1">The sequence shown here is derived from an EMBL/GenBank/DDBJ whole genome shotgun (WGS) entry which is preliminary data.</text>
</comment>
<dbReference type="OrthoDB" id="2556203at2"/>
<accession>A0A7W8ZW16</accession>
<gene>
    <name evidence="1" type="ORF">BJ997_001588</name>
</gene>
<evidence type="ECO:0000313" key="2">
    <source>
        <dbReference type="Proteomes" id="UP000561726"/>
    </source>
</evidence>